<dbReference type="PROSITE" id="PS50994">
    <property type="entry name" value="INTEGRASE"/>
    <property type="match status" value="1"/>
</dbReference>
<dbReference type="Gene3D" id="3.30.420.10">
    <property type="entry name" value="Ribonuclease H-like superfamily/Ribonuclease H"/>
    <property type="match status" value="1"/>
</dbReference>
<dbReference type="Gene3D" id="2.40.50.40">
    <property type="match status" value="1"/>
</dbReference>
<dbReference type="InterPro" id="IPR036397">
    <property type="entry name" value="RNaseH_sf"/>
</dbReference>
<dbReference type="InterPro" id="IPR023780">
    <property type="entry name" value="Chromo_domain"/>
</dbReference>
<dbReference type="Gene3D" id="1.10.340.70">
    <property type="match status" value="1"/>
</dbReference>
<gene>
    <name evidence="3" type="ORF">PFR002_LOCUS6760</name>
</gene>
<organism evidence="3 4">
    <name type="scientific">Peronospora farinosa</name>
    <dbReference type="NCBI Taxonomy" id="134698"/>
    <lineage>
        <taxon>Eukaryota</taxon>
        <taxon>Sar</taxon>
        <taxon>Stramenopiles</taxon>
        <taxon>Oomycota</taxon>
        <taxon>Peronosporomycetes</taxon>
        <taxon>Peronosporales</taxon>
        <taxon>Peronosporaceae</taxon>
        <taxon>Peronospora</taxon>
    </lineage>
</organism>
<comment type="caution">
    <text evidence="3">The sequence shown here is derived from an EMBL/GenBank/DDBJ whole genome shotgun (WGS) entry which is preliminary data.</text>
</comment>
<evidence type="ECO:0008006" key="5">
    <source>
        <dbReference type="Google" id="ProtNLM"/>
    </source>
</evidence>
<dbReference type="PROSITE" id="PS50013">
    <property type="entry name" value="CHROMO_2"/>
    <property type="match status" value="1"/>
</dbReference>
<dbReference type="GO" id="GO:0015074">
    <property type="term" value="P:DNA integration"/>
    <property type="evidence" value="ECO:0007669"/>
    <property type="project" value="InterPro"/>
</dbReference>
<evidence type="ECO:0000313" key="3">
    <source>
        <dbReference type="EMBL" id="CAI5732022.1"/>
    </source>
</evidence>
<dbReference type="Pfam" id="PF17921">
    <property type="entry name" value="Integrase_H2C2"/>
    <property type="match status" value="1"/>
</dbReference>
<dbReference type="AlphaFoldDB" id="A0AAV0U566"/>
<dbReference type="FunFam" id="1.10.340.70:FF:000001">
    <property type="entry name" value="Retrovirus-related Pol polyprotein from transposon gypsy-like Protein"/>
    <property type="match status" value="1"/>
</dbReference>
<dbReference type="CDD" id="cd00024">
    <property type="entry name" value="CD_CSD"/>
    <property type="match status" value="1"/>
</dbReference>
<sequence>MKRDWNQSADRLASEALQREKGTIVISDQDRQDLVTLNRLDELLIPSQVDQVVKVAAITRSAVRRRCQPEIWQEEIVQQMRVDRIRQAQDEECWISNLKTYLVGDVATLTADEAKSCAQITSDYEVDLSGLLFFCHGANAKSEDRNELVRLVIPELLQQDVLHHYHTSLEGGHQGIGRTYQRIKMNFHWRGLYRSVQRYVGECVDCETGKGRPSDHGGSPENLQATYPFQILAMDHIPSLPRSFKGNTELLLWVDLFSGYVIAKASSLRTAQTIAENYEECVFRRFGASEAIRHDREPGFMSDFFRAFNRIAGQKQRATLAYRPQANGTAERMVQTLTRSIKMYVTDENQKDWDEYAERLTFAINTAQDRVRGNTPFYLIHGWDPRSTLEAALPLGSTKARDRDSRRWRYGIQRHYQRARSAVNDRLKLAIQDRSDRHNADHDRFEVDRGSQVWLYLDRVKEGYARKLAHMWHGPFRVADKCGDHAVRLEIAGTPYRLFPVVHVSKLKQVRVFPERPTNLLNVDEADRVDFDEALLPEDSWNGELEEGEHEVEKIVDVRSGRRTRYGRVHRQLLVKWKGYNDPEWVDEADLNCGALLQEFDRDRASRNRFEVMQSHEEESRG</sequence>
<dbReference type="InterPro" id="IPR016197">
    <property type="entry name" value="Chromo-like_dom_sf"/>
</dbReference>
<dbReference type="PANTHER" id="PTHR37984">
    <property type="entry name" value="PROTEIN CBG26694"/>
    <property type="match status" value="1"/>
</dbReference>
<dbReference type="InterPro" id="IPR012337">
    <property type="entry name" value="RNaseH-like_sf"/>
</dbReference>
<feature type="domain" description="Chromo" evidence="1">
    <location>
        <begin position="550"/>
        <end position="612"/>
    </location>
</feature>
<dbReference type="SMART" id="SM00298">
    <property type="entry name" value="CHROMO"/>
    <property type="match status" value="1"/>
</dbReference>
<proteinExistence type="predicted"/>
<dbReference type="SUPFAM" id="SSF54160">
    <property type="entry name" value="Chromo domain-like"/>
    <property type="match status" value="1"/>
</dbReference>
<dbReference type="InterPro" id="IPR000953">
    <property type="entry name" value="Chromo/chromo_shadow_dom"/>
</dbReference>
<dbReference type="SUPFAM" id="SSF53098">
    <property type="entry name" value="Ribonuclease H-like"/>
    <property type="match status" value="1"/>
</dbReference>
<dbReference type="InterPro" id="IPR050951">
    <property type="entry name" value="Retrovirus_Pol_polyprotein"/>
</dbReference>
<dbReference type="PANTHER" id="PTHR37984:SF5">
    <property type="entry name" value="PROTEIN NYNRIN-LIKE"/>
    <property type="match status" value="1"/>
</dbReference>
<feature type="domain" description="Integrase catalytic" evidence="2">
    <location>
        <begin position="224"/>
        <end position="384"/>
    </location>
</feature>
<reference evidence="3" key="1">
    <citation type="submission" date="2022-12" db="EMBL/GenBank/DDBJ databases">
        <authorList>
            <person name="Webb A."/>
        </authorList>
    </citation>
    <scope>NUCLEOTIDE SEQUENCE</scope>
    <source>
        <strain evidence="3">Pf2</strain>
    </source>
</reference>
<dbReference type="InterPro" id="IPR001584">
    <property type="entry name" value="Integrase_cat-core"/>
</dbReference>
<evidence type="ECO:0000259" key="1">
    <source>
        <dbReference type="PROSITE" id="PS50013"/>
    </source>
</evidence>
<dbReference type="EMBL" id="CANTFK010000868">
    <property type="protein sequence ID" value="CAI5732022.1"/>
    <property type="molecule type" value="Genomic_DNA"/>
</dbReference>
<dbReference type="Pfam" id="PF00385">
    <property type="entry name" value="Chromo"/>
    <property type="match status" value="1"/>
</dbReference>
<evidence type="ECO:0000313" key="4">
    <source>
        <dbReference type="Proteomes" id="UP001159659"/>
    </source>
</evidence>
<dbReference type="Proteomes" id="UP001159659">
    <property type="component" value="Unassembled WGS sequence"/>
</dbReference>
<dbReference type="GO" id="GO:0003676">
    <property type="term" value="F:nucleic acid binding"/>
    <property type="evidence" value="ECO:0007669"/>
    <property type="project" value="InterPro"/>
</dbReference>
<accession>A0AAV0U566</accession>
<protein>
    <recommendedName>
        <fullName evidence="5">Reverse transcriptase</fullName>
    </recommendedName>
</protein>
<dbReference type="InterPro" id="IPR041588">
    <property type="entry name" value="Integrase_H2C2"/>
</dbReference>
<name>A0AAV0U566_9STRA</name>
<evidence type="ECO:0000259" key="2">
    <source>
        <dbReference type="PROSITE" id="PS50994"/>
    </source>
</evidence>